<comment type="caution">
    <text evidence="2">The sequence shown here is derived from an EMBL/GenBank/DDBJ whole genome shotgun (WGS) entry which is preliminary data.</text>
</comment>
<feature type="compositionally biased region" description="Pro residues" evidence="1">
    <location>
        <begin position="94"/>
        <end position="104"/>
    </location>
</feature>
<proteinExistence type="predicted"/>
<reference evidence="2 3" key="1">
    <citation type="journal article" date="2019" name="Int. J. Syst. Evol. Microbiol.">
        <title>The Global Catalogue of Microorganisms (GCM) 10K type strain sequencing project: providing services to taxonomists for standard genome sequencing and annotation.</title>
        <authorList>
            <consortium name="The Broad Institute Genomics Platform"/>
            <consortium name="The Broad Institute Genome Sequencing Center for Infectious Disease"/>
            <person name="Wu L."/>
            <person name="Ma J."/>
        </authorList>
    </citation>
    <scope>NUCLEOTIDE SEQUENCE [LARGE SCALE GENOMIC DNA]</scope>
    <source>
        <strain evidence="2 3">JCM 9088</strain>
    </source>
</reference>
<evidence type="ECO:0000313" key="2">
    <source>
        <dbReference type="EMBL" id="GAA2960075.1"/>
    </source>
</evidence>
<sequence length="140" mass="14694">MSMSAASPRGFTATVRSRSAAQASSCGTEPLVRRREVPRRGGEGQLRQRPGGVTGEAVYLSGLVVAGEDHGGGFGGSPRIPGEAHRHHTGVTPPNRPLRPPPRPAIRKARQAPRGVRCMPADAGVVSLNPHFSCLNPHVS</sequence>
<dbReference type="EMBL" id="BAAAUD010000050">
    <property type="protein sequence ID" value="GAA2960075.1"/>
    <property type="molecule type" value="Genomic_DNA"/>
</dbReference>
<evidence type="ECO:0000313" key="3">
    <source>
        <dbReference type="Proteomes" id="UP001500403"/>
    </source>
</evidence>
<accession>A0ABN3XLT0</accession>
<organism evidence="2 3">
    <name type="scientific">Streptomyces enissocaesilis</name>
    <dbReference type="NCBI Taxonomy" id="332589"/>
    <lineage>
        <taxon>Bacteria</taxon>
        <taxon>Bacillati</taxon>
        <taxon>Actinomycetota</taxon>
        <taxon>Actinomycetes</taxon>
        <taxon>Kitasatosporales</taxon>
        <taxon>Streptomycetaceae</taxon>
        <taxon>Streptomyces</taxon>
        <taxon>Streptomyces rochei group</taxon>
    </lineage>
</organism>
<keyword evidence="3" id="KW-1185">Reference proteome</keyword>
<name>A0ABN3XLT0_9ACTN</name>
<protein>
    <submittedName>
        <fullName evidence="2">Uncharacterized protein</fullName>
    </submittedName>
</protein>
<feature type="compositionally biased region" description="Basic and acidic residues" evidence="1">
    <location>
        <begin position="31"/>
        <end position="42"/>
    </location>
</feature>
<evidence type="ECO:0000256" key="1">
    <source>
        <dbReference type="SAM" id="MobiDB-lite"/>
    </source>
</evidence>
<gene>
    <name evidence="2" type="ORF">GCM10010446_51910</name>
</gene>
<feature type="region of interest" description="Disordered" evidence="1">
    <location>
        <begin position="70"/>
        <end position="115"/>
    </location>
</feature>
<dbReference type="Proteomes" id="UP001500403">
    <property type="component" value="Unassembled WGS sequence"/>
</dbReference>
<feature type="compositionally biased region" description="Polar residues" evidence="1">
    <location>
        <begin position="14"/>
        <end position="27"/>
    </location>
</feature>
<feature type="region of interest" description="Disordered" evidence="1">
    <location>
        <begin position="1"/>
        <end position="53"/>
    </location>
</feature>